<evidence type="ECO:0000259" key="1">
    <source>
        <dbReference type="Pfam" id="PF00551"/>
    </source>
</evidence>
<dbReference type="HOGENOM" id="CLU_939075_0_0_0"/>
<proteinExistence type="predicted"/>
<dbReference type="KEGG" id="ttr:Tter_1161"/>
<keyword evidence="2" id="KW-0808">Transferase</keyword>
<dbReference type="GO" id="GO:0005829">
    <property type="term" value="C:cytosol"/>
    <property type="evidence" value="ECO:0007669"/>
    <property type="project" value="TreeGrafter"/>
</dbReference>
<protein>
    <submittedName>
        <fullName evidence="2">Formyl transferase domain protein</fullName>
    </submittedName>
</protein>
<dbReference type="GO" id="GO:0004479">
    <property type="term" value="F:methionyl-tRNA formyltransferase activity"/>
    <property type="evidence" value="ECO:0007669"/>
    <property type="project" value="TreeGrafter"/>
</dbReference>
<dbReference type="eggNOG" id="COG0223">
    <property type="taxonomic scope" value="Bacteria"/>
</dbReference>
<dbReference type="STRING" id="525904.Tter_1161"/>
<name>D1CBA4_THET1</name>
<dbReference type="InterPro" id="IPR036477">
    <property type="entry name" value="Formyl_transf_N_sf"/>
</dbReference>
<dbReference type="EMBL" id="CP001825">
    <property type="protein sequence ID" value="ACZ42069.1"/>
    <property type="molecule type" value="Genomic_DNA"/>
</dbReference>
<dbReference type="InterPro" id="IPR002376">
    <property type="entry name" value="Formyl_transf_N"/>
</dbReference>
<dbReference type="SUPFAM" id="SSF53328">
    <property type="entry name" value="Formyltransferase"/>
    <property type="match status" value="1"/>
</dbReference>
<dbReference type="InterPro" id="IPR001555">
    <property type="entry name" value="GART_AS"/>
</dbReference>
<dbReference type="Gene3D" id="3.40.50.12230">
    <property type="match status" value="1"/>
</dbReference>
<evidence type="ECO:0000313" key="3">
    <source>
        <dbReference type="Proteomes" id="UP000000323"/>
    </source>
</evidence>
<dbReference type="Pfam" id="PF00551">
    <property type="entry name" value="Formyl_trans_N"/>
    <property type="match status" value="1"/>
</dbReference>
<feature type="domain" description="Formyl transferase N-terminal" evidence="1">
    <location>
        <begin position="76"/>
        <end position="182"/>
    </location>
</feature>
<reference evidence="3" key="1">
    <citation type="journal article" date="2010" name="Stand. Genomic Sci.">
        <title>Complete genome sequence of 'Thermobaculum terrenum' type strain (YNP1).</title>
        <authorList>
            <person name="Kiss H."/>
            <person name="Cleland D."/>
            <person name="Lapidus A."/>
            <person name="Lucas S."/>
            <person name="Glavina Del Rio T."/>
            <person name="Nolan M."/>
            <person name="Tice H."/>
            <person name="Han C."/>
            <person name="Goodwin L."/>
            <person name="Pitluck S."/>
            <person name="Liolios K."/>
            <person name="Ivanova N."/>
            <person name="Mavromatis K."/>
            <person name="Ovchinnikova G."/>
            <person name="Pati A."/>
            <person name="Chen A."/>
            <person name="Palaniappan K."/>
            <person name="Land M."/>
            <person name="Hauser L."/>
            <person name="Chang Y."/>
            <person name="Jeffries C."/>
            <person name="Lu M."/>
            <person name="Brettin T."/>
            <person name="Detter J."/>
            <person name="Goker M."/>
            <person name="Tindall B."/>
            <person name="Beck B."/>
            <person name="McDermott T."/>
            <person name="Woyke T."/>
            <person name="Bristow J."/>
            <person name="Eisen J."/>
            <person name="Markowitz V."/>
            <person name="Hugenholtz P."/>
            <person name="Kyrpides N."/>
            <person name="Klenk H."/>
            <person name="Cheng J."/>
        </authorList>
    </citation>
    <scope>NUCLEOTIDE SEQUENCE [LARGE SCALE GENOMIC DNA]</scope>
    <source>
        <strain evidence="3">ATCC BAA-798 / YNP1</strain>
    </source>
</reference>
<dbReference type="PROSITE" id="PS00373">
    <property type="entry name" value="GART"/>
    <property type="match status" value="1"/>
</dbReference>
<evidence type="ECO:0000313" key="2">
    <source>
        <dbReference type="EMBL" id="ACZ42069.1"/>
    </source>
</evidence>
<dbReference type="RefSeq" id="WP_012875104.1">
    <property type="nucleotide sequence ID" value="NC_013525.1"/>
</dbReference>
<dbReference type="AlphaFoldDB" id="D1CBA4"/>
<sequence length="292" mass="33070">MESKSKINIAILCSICKFATYPLYRLLSNRLFNPVVIAIHTKQLPRRDKKLSPIDINYADLLRLIDKDRVRIINEKKQLYQIEQELAASKPDIGVLLCFPYRVKKNIISIPNKGFINLHPSLLPANRGPDPIFWTLYYGDRETGVTVHKVTEELDEGPIILQQKVNIPVGTSYLELEDLCARIGADLLEAAIANIDTLIPMEQNEELATYNPFPKSENLVVSPDWTAERAFRFLRGIEGVWLPSISGVFGSIPVLKALEYTQEPMGEEIRSEDSTVLVRFRDGAVRIIPANQ</sequence>
<gene>
    <name evidence="2" type="ordered locus">Tter_1161</name>
</gene>
<dbReference type="Proteomes" id="UP000000323">
    <property type="component" value="Chromosome 1"/>
</dbReference>
<organism evidence="2 3">
    <name type="scientific">Thermobaculum terrenum (strain ATCC BAA-798 / CCMEE 7001 / YNP1)</name>
    <dbReference type="NCBI Taxonomy" id="525904"/>
    <lineage>
        <taxon>Bacteria</taxon>
        <taxon>Bacillati</taxon>
        <taxon>Chloroflexota</taxon>
        <taxon>Chloroflexia</taxon>
        <taxon>Candidatus Thermobaculales</taxon>
        <taxon>Candidatus Thermobaculaceae</taxon>
        <taxon>Thermobaculum</taxon>
    </lineage>
</organism>
<accession>D1CBA4</accession>
<dbReference type="PANTHER" id="PTHR11138:SF5">
    <property type="entry name" value="METHIONYL-TRNA FORMYLTRANSFERASE, MITOCHONDRIAL"/>
    <property type="match status" value="1"/>
</dbReference>
<dbReference type="OrthoDB" id="9802815at2"/>
<dbReference type="CDD" id="cd08823">
    <property type="entry name" value="FMT_core_like_5"/>
    <property type="match status" value="1"/>
</dbReference>
<dbReference type="PANTHER" id="PTHR11138">
    <property type="entry name" value="METHIONYL-TRNA FORMYLTRANSFERASE"/>
    <property type="match status" value="1"/>
</dbReference>
<keyword evidence="3" id="KW-1185">Reference proteome</keyword>